<gene>
    <name evidence="2" type="ORF">QF118_06525</name>
    <name evidence="3" type="ORF">QF118_06530</name>
</gene>
<feature type="chain" id="PRO_5045034314" evidence="1">
    <location>
        <begin position="22"/>
        <end position="76"/>
    </location>
</feature>
<proteinExistence type="predicted"/>
<keyword evidence="1" id="KW-0732">Signal</keyword>
<evidence type="ECO:0000256" key="1">
    <source>
        <dbReference type="SAM" id="SignalP"/>
    </source>
</evidence>
<dbReference type="EMBL" id="CP124616">
    <property type="protein sequence ID" value="WGW05195.1"/>
    <property type="molecule type" value="Genomic_DNA"/>
</dbReference>
<reference evidence="3 4" key="1">
    <citation type="submission" date="2023-05" db="EMBL/GenBank/DDBJ databases">
        <title>YMD87, complete Genome.</title>
        <authorList>
            <person name="Zhang J."/>
            <person name="Xu X."/>
        </authorList>
    </citation>
    <scope>NUCLEOTIDE SEQUENCE [LARGE SCALE GENOMIC DNA]</scope>
    <source>
        <strain evidence="3 4">YMD87</strain>
    </source>
</reference>
<evidence type="ECO:0000313" key="2">
    <source>
        <dbReference type="EMBL" id="WGW05194.1"/>
    </source>
</evidence>
<organism evidence="3 4">
    <name type="scientific">Tropicibacter oceani</name>
    <dbReference type="NCBI Taxonomy" id="3058420"/>
    <lineage>
        <taxon>Bacteria</taxon>
        <taxon>Pseudomonadati</taxon>
        <taxon>Pseudomonadota</taxon>
        <taxon>Alphaproteobacteria</taxon>
        <taxon>Rhodobacterales</taxon>
        <taxon>Roseobacteraceae</taxon>
        <taxon>Tropicibacter</taxon>
    </lineage>
</organism>
<dbReference type="EMBL" id="CP124616">
    <property type="protein sequence ID" value="WGW05194.1"/>
    <property type="molecule type" value="Genomic_DNA"/>
</dbReference>
<accession>A0ABY8QKP3</accession>
<keyword evidence="4" id="KW-1185">Reference proteome</keyword>
<evidence type="ECO:0000313" key="3">
    <source>
        <dbReference type="EMBL" id="WGW05195.1"/>
    </source>
</evidence>
<dbReference type="RefSeq" id="WP_282301827.1">
    <property type="nucleotide sequence ID" value="NZ_CP124616.1"/>
</dbReference>
<protein>
    <submittedName>
        <fullName evidence="3">Uncharacterized protein</fullName>
    </submittedName>
</protein>
<dbReference type="Proteomes" id="UP001241605">
    <property type="component" value="Chromosome"/>
</dbReference>
<feature type="signal peptide" evidence="1">
    <location>
        <begin position="1"/>
        <end position="21"/>
    </location>
</feature>
<sequence>MKRIIASSLVAIAAFAGAAQAMTSTPTAAQLHEIQTFAPQADLSGLSATEVNSILAVIHSGDSAGETRGKVLAMIK</sequence>
<evidence type="ECO:0000313" key="4">
    <source>
        <dbReference type="Proteomes" id="UP001241605"/>
    </source>
</evidence>
<name>A0ABY8QKP3_9RHOB</name>